<evidence type="ECO:0000256" key="2">
    <source>
        <dbReference type="ARBA" id="ARBA00022801"/>
    </source>
</evidence>
<dbReference type="Pfam" id="PF13279">
    <property type="entry name" value="4HBT_2"/>
    <property type="match status" value="1"/>
</dbReference>
<evidence type="ECO:0000256" key="1">
    <source>
        <dbReference type="ARBA" id="ARBA00005953"/>
    </source>
</evidence>
<organism evidence="3">
    <name type="scientific">marine sediment metagenome</name>
    <dbReference type="NCBI Taxonomy" id="412755"/>
    <lineage>
        <taxon>unclassified sequences</taxon>
        <taxon>metagenomes</taxon>
        <taxon>ecological metagenomes</taxon>
    </lineage>
</organism>
<name>A0A0F9KTV0_9ZZZZ</name>
<proteinExistence type="inferred from homology"/>
<dbReference type="InterPro" id="IPR014166">
    <property type="entry name" value="Tol-Pal_acyl-CoA_thioesterase"/>
</dbReference>
<dbReference type="InterPro" id="IPR029069">
    <property type="entry name" value="HotDog_dom_sf"/>
</dbReference>
<dbReference type="CDD" id="cd00586">
    <property type="entry name" value="4HBT"/>
    <property type="match status" value="1"/>
</dbReference>
<dbReference type="EMBL" id="LAZR01007362">
    <property type="protein sequence ID" value="KKM85744.1"/>
    <property type="molecule type" value="Genomic_DNA"/>
</dbReference>
<accession>A0A0F9KTV0</accession>
<dbReference type="InterPro" id="IPR050563">
    <property type="entry name" value="4-hydroxybenzoyl-CoA_TE"/>
</dbReference>
<dbReference type="InterPro" id="IPR006684">
    <property type="entry name" value="YbgC/YbaW"/>
</dbReference>
<dbReference type="FunFam" id="3.10.129.10:FF:000004">
    <property type="entry name" value="Tol-pal system-associated acyl-CoA thioesterase"/>
    <property type="match status" value="1"/>
</dbReference>
<dbReference type="InterPro" id="IPR008272">
    <property type="entry name" value="HB-CoA_thioesterase_AS"/>
</dbReference>
<dbReference type="NCBIfam" id="TIGR02799">
    <property type="entry name" value="thio_ybgC"/>
    <property type="match status" value="1"/>
</dbReference>
<dbReference type="PANTHER" id="PTHR31793">
    <property type="entry name" value="4-HYDROXYBENZOYL-COA THIOESTERASE FAMILY MEMBER"/>
    <property type="match status" value="1"/>
</dbReference>
<comment type="caution">
    <text evidence="3">The sequence shown here is derived from an EMBL/GenBank/DDBJ whole genome shotgun (WGS) entry which is preliminary data.</text>
</comment>
<dbReference type="NCBIfam" id="TIGR00051">
    <property type="entry name" value="YbgC/FadM family acyl-CoA thioesterase"/>
    <property type="match status" value="1"/>
</dbReference>
<dbReference type="SUPFAM" id="SSF54637">
    <property type="entry name" value="Thioesterase/thiol ester dehydrase-isomerase"/>
    <property type="match status" value="1"/>
</dbReference>
<gene>
    <name evidence="3" type="ORF">LCGC14_1285990</name>
</gene>
<dbReference type="AlphaFoldDB" id="A0A0F9KTV0"/>
<dbReference type="PANTHER" id="PTHR31793:SF37">
    <property type="entry name" value="ACYL-COA THIOESTER HYDROLASE YBGC"/>
    <property type="match status" value="1"/>
</dbReference>
<sequence length="134" mass="15876">MKEFEWPIRIYYEDTDSGGVVYHSNYLNFMERARTEWLRSLGFEQDKLIADHQCLFAVHSMQLYFRRPARFNDALLIRSQLIKAVGASMTFEQKIYRNDELLCEATVKIACLDANRFRPMSIPPFILMEIQGER</sequence>
<reference evidence="3" key="1">
    <citation type="journal article" date="2015" name="Nature">
        <title>Complex archaea that bridge the gap between prokaryotes and eukaryotes.</title>
        <authorList>
            <person name="Spang A."/>
            <person name="Saw J.H."/>
            <person name="Jorgensen S.L."/>
            <person name="Zaremba-Niedzwiedzka K."/>
            <person name="Martijn J."/>
            <person name="Lind A.E."/>
            <person name="van Eijk R."/>
            <person name="Schleper C."/>
            <person name="Guy L."/>
            <person name="Ettema T.J."/>
        </authorList>
    </citation>
    <scope>NUCLEOTIDE SEQUENCE</scope>
</reference>
<dbReference type="GO" id="GO:0047617">
    <property type="term" value="F:fatty acyl-CoA hydrolase activity"/>
    <property type="evidence" value="ECO:0007669"/>
    <property type="project" value="TreeGrafter"/>
</dbReference>
<comment type="similarity">
    <text evidence="1">Belongs to the 4-hydroxybenzoyl-CoA thioesterase family.</text>
</comment>
<dbReference type="Gene3D" id="3.10.129.10">
    <property type="entry name" value="Hotdog Thioesterase"/>
    <property type="match status" value="1"/>
</dbReference>
<keyword evidence="2" id="KW-0378">Hydrolase</keyword>
<evidence type="ECO:0000313" key="3">
    <source>
        <dbReference type="EMBL" id="KKM85744.1"/>
    </source>
</evidence>
<dbReference type="PROSITE" id="PS01328">
    <property type="entry name" value="4HBCOA_THIOESTERASE"/>
    <property type="match status" value="1"/>
</dbReference>
<dbReference type="PIRSF" id="PIRSF003230">
    <property type="entry name" value="YbgC"/>
    <property type="match status" value="1"/>
</dbReference>
<protein>
    <submittedName>
        <fullName evidence="3">Uncharacterized protein</fullName>
    </submittedName>
</protein>